<dbReference type="InterPro" id="IPR037229">
    <property type="entry name" value="Ribosomal_bL35_sf"/>
</dbReference>
<dbReference type="InParanoid" id="A0A6I8PSI6"/>
<keyword evidence="5" id="KW-0496">Mitochondrion</keyword>
<dbReference type="Pfam" id="PF01632">
    <property type="entry name" value="Ribosomal_L35p"/>
    <property type="match status" value="1"/>
</dbReference>
<dbReference type="Xenbase" id="XB-GENE-1005153">
    <property type="gene designation" value="mrpl35"/>
</dbReference>
<keyword evidence="3" id="KW-0809">Transit peptide</keyword>
<name>A0A6I8PSI6_XENTR</name>
<protein>
    <recommendedName>
        <fullName evidence="7">Large ribosomal subunit protein bL35m</fullName>
    </recommendedName>
    <alternativeName>
        <fullName evidence="8">39S ribosomal protein L35, mitochondrial</fullName>
    </alternativeName>
</protein>
<evidence type="ECO:0000313" key="9">
    <source>
        <dbReference type="Ensembl" id="ENSXETP00000061175"/>
    </source>
</evidence>
<evidence type="ECO:0000256" key="1">
    <source>
        <dbReference type="ARBA" id="ARBA00004173"/>
    </source>
</evidence>
<dbReference type="GeneTree" id="ENSGT00390000007547"/>
<comment type="subcellular location">
    <subcellularLocation>
        <location evidence="1">Mitochondrion</location>
    </subcellularLocation>
</comment>
<organism evidence="9">
    <name type="scientific">Xenopus tropicalis</name>
    <name type="common">Western clawed frog</name>
    <name type="synonym">Silurana tropicalis</name>
    <dbReference type="NCBI Taxonomy" id="8364"/>
    <lineage>
        <taxon>Eukaryota</taxon>
        <taxon>Metazoa</taxon>
        <taxon>Chordata</taxon>
        <taxon>Craniata</taxon>
        <taxon>Vertebrata</taxon>
        <taxon>Euteleostomi</taxon>
        <taxon>Amphibia</taxon>
        <taxon>Batrachia</taxon>
        <taxon>Anura</taxon>
        <taxon>Pipoidea</taxon>
        <taxon>Pipidae</taxon>
        <taxon>Xenopodinae</taxon>
        <taxon>Xenopus</taxon>
        <taxon>Silurana</taxon>
    </lineage>
</organism>
<dbReference type="FunCoup" id="A0A6I8PSI6">
    <property type="interactions" value="1041"/>
</dbReference>
<gene>
    <name evidence="9" type="primary">mrpl35</name>
</gene>
<dbReference type="SUPFAM" id="SSF143034">
    <property type="entry name" value="L35p-like"/>
    <property type="match status" value="1"/>
</dbReference>
<dbReference type="Ensembl" id="ENSXETT00000066306">
    <property type="protein sequence ID" value="ENSXETP00000061175"/>
    <property type="gene ID" value="ENSXETG00000028100"/>
</dbReference>
<evidence type="ECO:0000256" key="3">
    <source>
        <dbReference type="ARBA" id="ARBA00022946"/>
    </source>
</evidence>
<evidence type="ECO:0000256" key="4">
    <source>
        <dbReference type="ARBA" id="ARBA00022980"/>
    </source>
</evidence>
<evidence type="ECO:0000256" key="7">
    <source>
        <dbReference type="ARBA" id="ARBA00035273"/>
    </source>
</evidence>
<reference evidence="9" key="1">
    <citation type="journal article" date="2010" name="Science">
        <title>The genome of the Western clawed frog Xenopus tropicalis.</title>
        <authorList>
            <person name="Hellsten U."/>
            <person name="Harland R.M."/>
            <person name="Gilchrist M.J."/>
            <person name="Hendrix D."/>
            <person name="Jurka J."/>
            <person name="Kapitonov V."/>
            <person name="Ovcharenko I."/>
            <person name="Putnam N.H."/>
            <person name="Shu S."/>
            <person name="Taher L."/>
            <person name="Blitz I.L."/>
            <person name="Blumberg B."/>
            <person name="Dichmann D.S."/>
            <person name="Dubchak I."/>
            <person name="Amaya E."/>
            <person name="Detter J.C."/>
            <person name="Fletcher R."/>
            <person name="Gerhard D.S."/>
            <person name="Goodstein D."/>
            <person name="Graves T."/>
            <person name="Grigoriev I.V."/>
            <person name="Grimwood J."/>
            <person name="Kawashima T."/>
            <person name="Lindquist E."/>
            <person name="Lucas S.M."/>
            <person name="Mead P.E."/>
            <person name="Mitros T."/>
            <person name="Ogino H."/>
            <person name="Ohta Y."/>
            <person name="Poliakov A.V."/>
            <person name="Pollet N."/>
            <person name="Robert J."/>
            <person name="Salamov A."/>
            <person name="Sater A.K."/>
            <person name="Schmutz J."/>
            <person name="Terry A."/>
            <person name="Vize P.D."/>
            <person name="Warren W.C."/>
            <person name="Wells D."/>
            <person name="Wills A."/>
            <person name="Wilson R.K."/>
            <person name="Zimmerman L.B."/>
            <person name="Zorn A.M."/>
            <person name="Grainger R."/>
            <person name="Grammer T."/>
            <person name="Khokha M.K."/>
            <person name="Richardson P.M."/>
            <person name="Rokhsar D.S."/>
        </authorList>
    </citation>
    <scope>NUCLEOTIDE SEQUENCE [LARGE SCALE GENOMIC DNA]</scope>
    <source>
        <strain evidence="9">Nigerian</strain>
    </source>
</reference>
<reference evidence="9" key="2">
    <citation type="submission" date="2020-05" db="UniProtKB">
        <authorList>
            <consortium name="Ensembl"/>
        </authorList>
    </citation>
    <scope>IDENTIFICATION</scope>
</reference>
<keyword evidence="6" id="KW-0687">Ribonucleoprotein</keyword>
<dbReference type="GO" id="GO:0005840">
    <property type="term" value="C:ribosome"/>
    <property type="evidence" value="ECO:0007669"/>
    <property type="project" value="UniProtKB-KW"/>
</dbReference>
<accession>A0A6I8PSI6</accession>
<dbReference type="PANTHER" id="PTHR15909">
    <property type="entry name" value="39S RIBOSOMAL PROTEIN L35, MITOCHONDRIAL"/>
    <property type="match status" value="1"/>
</dbReference>
<sequence length="267" mass="29676">MSIARQGRPHCAACPVPSNLSASRTSAGHTWGPGSGTYQLPDKWRSPALAPCDLPPPPSASGTARRLPTVMAAACARLGAFLARSGALVRQFSGLSLQSELSATALQRSALNIPYQIRNASGLGAQLCRPVRLSASTALPQAFGNSTTTQNTSILNRIAPLLPSMVHHPVRSLTYFGLRSGKRKTVKSVTDRFLRLHCGLWVRRKAGYKKKLWKKSAARKKRLREHVFCNKTQNKLLDKMTTSFWKRRNWYINDPYQKYHDRTNLRV</sequence>
<evidence type="ECO:0000256" key="6">
    <source>
        <dbReference type="ARBA" id="ARBA00023274"/>
    </source>
</evidence>
<dbReference type="AlphaFoldDB" id="A0A6I8PSI6"/>
<evidence type="ECO:0000256" key="2">
    <source>
        <dbReference type="ARBA" id="ARBA00006598"/>
    </source>
</evidence>
<evidence type="ECO:0000256" key="8">
    <source>
        <dbReference type="ARBA" id="ARBA00035418"/>
    </source>
</evidence>
<dbReference type="Bgee" id="ENSXETG00000028100">
    <property type="expression patterns" value="Expressed in heart and 13 other cell types or tissues"/>
</dbReference>
<proteinExistence type="inferred from homology"/>
<dbReference type="GO" id="GO:0005739">
    <property type="term" value="C:mitochondrion"/>
    <property type="evidence" value="ECO:0007669"/>
    <property type="project" value="UniProtKB-SubCell"/>
</dbReference>
<dbReference type="InterPro" id="IPR019338">
    <property type="entry name" value="Ribosomal_bL35m"/>
</dbReference>
<comment type="similarity">
    <text evidence="2">Belongs to the bacterial ribosomal protein bL35 family.</text>
</comment>
<keyword evidence="4" id="KW-0689">Ribosomal protein</keyword>
<dbReference type="PANTHER" id="PTHR15909:SF0">
    <property type="entry name" value="LARGE RIBOSOMAL SUBUNIT PROTEIN BL35M"/>
    <property type="match status" value="1"/>
</dbReference>
<dbReference type="InterPro" id="IPR021137">
    <property type="entry name" value="Ribosomal_bL35-like"/>
</dbReference>
<dbReference type="GO" id="GO:1990904">
    <property type="term" value="C:ribonucleoprotein complex"/>
    <property type="evidence" value="ECO:0007669"/>
    <property type="project" value="UniProtKB-KW"/>
</dbReference>
<evidence type="ECO:0000256" key="5">
    <source>
        <dbReference type="ARBA" id="ARBA00023128"/>
    </source>
</evidence>
<dbReference type="GO" id="GO:0006412">
    <property type="term" value="P:translation"/>
    <property type="evidence" value="ECO:0007669"/>
    <property type="project" value="InterPro"/>
</dbReference>
<dbReference type="GO" id="GO:0003735">
    <property type="term" value="F:structural constituent of ribosome"/>
    <property type="evidence" value="ECO:0007669"/>
    <property type="project" value="InterPro"/>
</dbReference>